<keyword evidence="2" id="KW-1185">Reference proteome</keyword>
<dbReference type="RefSeq" id="WP_072890416.1">
    <property type="nucleotide sequence ID" value="NZ_FRAE01000079.1"/>
</dbReference>
<reference evidence="2" key="1">
    <citation type="submission" date="2016-11" db="EMBL/GenBank/DDBJ databases">
        <authorList>
            <person name="Varghese N."/>
            <person name="Submissions S."/>
        </authorList>
    </citation>
    <scope>NUCLEOTIDE SEQUENCE [LARGE SCALE GENOMIC DNA]</scope>
    <source>
        <strain evidence="2">DSM 15518</strain>
    </source>
</reference>
<dbReference type="Proteomes" id="UP000242497">
    <property type="component" value="Unassembled WGS sequence"/>
</dbReference>
<sequence length="70" mass="8476">MKAKNPKEIIEDTYDTTKYKAPERPLTGFVMPLNMKRDFDYIDPMRFSEYRPFIPDDEDANKEELRKKTR</sequence>
<name>A0A1M6SX71_9FIRM</name>
<protein>
    <submittedName>
        <fullName evidence="1">Uncharacterized protein</fullName>
    </submittedName>
</protein>
<dbReference type="OrthoDB" id="1754972at2"/>
<gene>
    <name evidence="1" type="ORF">SAMN02744037_02451</name>
</gene>
<evidence type="ECO:0000313" key="2">
    <source>
        <dbReference type="Proteomes" id="UP000242497"/>
    </source>
</evidence>
<organism evidence="1 2">
    <name type="scientific">Tepidibacter formicigenes DSM 15518</name>
    <dbReference type="NCBI Taxonomy" id="1123349"/>
    <lineage>
        <taxon>Bacteria</taxon>
        <taxon>Bacillati</taxon>
        <taxon>Bacillota</taxon>
        <taxon>Clostridia</taxon>
        <taxon>Peptostreptococcales</taxon>
        <taxon>Peptostreptococcaceae</taxon>
        <taxon>Tepidibacter</taxon>
    </lineage>
</organism>
<accession>A0A1M6SX71</accession>
<dbReference type="AlphaFoldDB" id="A0A1M6SX71"/>
<proteinExistence type="predicted"/>
<dbReference type="EMBL" id="FRAE01000079">
    <property type="protein sequence ID" value="SHK49286.1"/>
    <property type="molecule type" value="Genomic_DNA"/>
</dbReference>
<evidence type="ECO:0000313" key="1">
    <source>
        <dbReference type="EMBL" id="SHK49286.1"/>
    </source>
</evidence>